<protein>
    <submittedName>
        <fullName evidence="2">Uncharacterized protein</fullName>
    </submittedName>
</protein>
<evidence type="ECO:0000313" key="3">
    <source>
        <dbReference type="Proteomes" id="UP001153269"/>
    </source>
</evidence>
<proteinExistence type="predicted"/>
<feature type="compositionally biased region" description="Polar residues" evidence="1">
    <location>
        <begin position="128"/>
        <end position="146"/>
    </location>
</feature>
<sequence length="163" mass="18756">MRQKVKPEEKLTSDRNLRNLLLTREGSAEEDKELFTWSFHMFSTSLHIWLPSQLWDIPLDWVVSQHRVSVQLDWFQSSGSRLFVDVFYTNLEKAAASNEFMHLSSFYQRESGRPEPTQGGRPLATGRLRTTTEVDAPSLATSTVTPRSDENQSHGQRRCTKNA</sequence>
<dbReference type="EMBL" id="CADEAL010004329">
    <property type="protein sequence ID" value="CAB1457176.1"/>
    <property type="molecule type" value="Genomic_DNA"/>
</dbReference>
<gene>
    <name evidence="2" type="ORF">PLEPLA_LOCUS44980</name>
</gene>
<dbReference type="AlphaFoldDB" id="A0A9N7VRT7"/>
<evidence type="ECO:0000313" key="2">
    <source>
        <dbReference type="EMBL" id="CAB1457176.1"/>
    </source>
</evidence>
<keyword evidence="3" id="KW-1185">Reference proteome</keyword>
<feature type="region of interest" description="Disordered" evidence="1">
    <location>
        <begin position="108"/>
        <end position="163"/>
    </location>
</feature>
<evidence type="ECO:0000256" key="1">
    <source>
        <dbReference type="SAM" id="MobiDB-lite"/>
    </source>
</evidence>
<reference evidence="2" key="1">
    <citation type="submission" date="2020-03" db="EMBL/GenBank/DDBJ databases">
        <authorList>
            <person name="Weist P."/>
        </authorList>
    </citation>
    <scope>NUCLEOTIDE SEQUENCE</scope>
</reference>
<organism evidence="2 3">
    <name type="scientific">Pleuronectes platessa</name>
    <name type="common">European plaice</name>
    <dbReference type="NCBI Taxonomy" id="8262"/>
    <lineage>
        <taxon>Eukaryota</taxon>
        <taxon>Metazoa</taxon>
        <taxon>Chordata</taxon>
        <taxon>Craniata</taxon>
        <taxon>Vertebrata</taxon>
        <taxon>Euteleostomi</taxon>
        <taxon>Actinopterygii</taxon>
        <taxon>Neopterygii</taxon>
        <taxon>Teleostei</taxon>
        <taxon>Neoteleostei</taxon>
        <taxon>Acanthomorphata</taxon>
        <taxon>Carangaria</taxon>
        <taxon>Pleuronectiformes</taxon>
        <taxon>Pleuronectoidei</taxon>
        <taxon>Pleuronectidae</taxon>
        <taxon>Pleuronectes</taxon>
    </lineage>
</organism>
<comment type="caution">
    <text evidence="2">The sequence shown here is derived from an EMBL/GenBank/DDBJ whole genome shotgun (WGS) entry which is preliminary data.</text>
</comment>
<name>A0A9N7VRT7_PLEPL</name>
<accession>A0A9N7VRT7</accession>
<dbReference type="Proteomes" id="UP001153269">
    <property type="component" value="Unassembled WGS sequence"/>
</dbReference>